<organism evidence="2 3">
    <name type="scientific">Geosmithia morbida</name>
    <dbReference type="NCBI Taxonomy" id="1094350"/>
    <lineage>
        <taxon>Eukaryota</taxon>
        <taxon>Fungi</taxon>
        <taxon>Dikarya</taxon>
        <taxon>Ascomycota</taxon>
        <taxon>Pezizomycotina</taxon>
        <taxon>Sordariomycetes</taxon>
        <taxon>Hypocreomycetidae</taxon>
        <taxon>Hypocreales</taxon>
        <taxon>Bionectriaceae</taxon>
        <taxon>Geosmithia</taxon>
    </lineage>
</organism>
<evidence type="ECO:0000313" key="3">
    <source>
        <dbReference type="Proteomes" id="UP000749293"/>
    </source>
</evidence>
<reference evidence="2" key="1">
    <citation type="submission" date="2020-03" db="EMBL/GenBank/DDBJ databases">
        <title>Site-based positive gene gene selection in Geosmithia morbida across the United States reveals a broad range of putative effectors and factors for local host and environmental adapation.</title>
        <authorList>
            <person name="Onufrak A."/>
            <person name="Murdoch R.W."/>
            <person name="Gazis R."/>
            <person name="Huff M."/>
            <person name="Staton M."/>
            <person name="Klingeman W."/>
            <person name="Hadziabdic D."/>
        </authorList>
    </citation>
    <scope>NUCLEOTIDE SEQUENCE</scope>
    <source>
        <strain evidence="2">1262</strain>
    </source>
</reference>
<accession>A0A9P4Z327</accession>
<proteinExistence type="predicted"/>
<evidence type="ECO:0000256" key="1">
    <source>
        <dbReference type="SAM" id="MobiDB-lite"/>
    </source>
</evidence>
<dbReference type="AlphaFoldDB" id="A0A9P4Z327"/>
<dbReference type="OrthoDB" id="5081713at2759"/>
<dbReference type="Proteomes" id="UP000749293">
    <property type="component" value="Unassembled WGS sequence"/>
</dbReference>
<keyword evidence="3" id="KW-1185">Reference proteome</keyword>
<name>A0A9P4Z327_9HYPO</name>
<comment type="caution">
    <text evidence="2">The sequence shown here is derived from an EMBL/GenBank/DDBJ whole genome shotgun (WGS) entry which is preliminary data.</text>
</comment>
<protein>
    <submittedName>
        <fullName evidence="2">Uncharacterized protein</fullName>
    </submittedName>
</protein>
<sequence length="628" mass="70689">MDWNLRSYNRDMVMAKGIFFDETIHDMSHPSEHASPPHVRTLHSAMLDFSWLDPEEEDLAASLEEKRAHEAVCDAANNAAYLSGSSYKERRWQNFFETHFFHPLERGTSVAKDDCRREADELWTFFRTEPREIDYYKLPKPDYACFLPLYHLEVMLPKIAEPKARQWNRHLHHNLGEPFSWSCLRQLASKGLRPTPFRDMPENPEDSNLKGFPWLIVEHKKENEDEEQVASQAANGSACAVGLNRITAKYELQLPRHAQVPPIPVVTTVGSKVKVWITYFGTDLKVRVRESRDSPLAWASEKTGYVMKAIWEGDMQNRGDVIRFQAILENTHTWAMRVFKPLIASYIGQWRRVFHDSSEAAEDDSRLEQQLVIESHRRIMNTVQALSSACPEANVDKASETRITPMMMALLFDRMLSSATEAATKDLNRHLAQSLSYSISRGASVHRGFPFGPTSMFGAQGLTPVQLDSVSPDAHTYSQTAAQASAGYSWTVATSASAGKDDSSDLDYIYESSKDSSQYTRDLSSTSDDSQPSESSTPRGSPSKAPTPNTPASQTSGSARSSSKLRDVVSLPVDRQAIPETRRCTPDSQAVRAEREPPFEQPPRCPTPSRSNDISMVRGLPGNTKRKK</sequence>
<dbReference type="GeneID" id="55966513"/>
<feature type="region of interest" description="Disordered" evidence="1">
    <location>
        <begin position="513"/>
        <end position="628"/>
    </location>
</feature>
<dbReference type="RefSeq" id="XP_035325199.1">
    <property type="nucleotide sequence ID" value="XM_035462269.1"/>
</dbReference>
<gene>
    <name evidence="2" type="ORF">GMORB2_0283</name>
</gene>
<dbReference type="EMBL" id="JAANYQ010000001">
    <property type="protein sequence ID" value="KAF4126547.1"/>
    <property type="molecule type" value="Genomic_DNA"/>
</dbReference>
<feature type="compositionally biased region" description="Low complexity" evidence="1">
    <location>
        <begin position="524"/>
        <end position="538"/>
    </location>
</feature>
<feature type="compositionally biased region" description="Low complexity" evidence="1">
    <location>
        <begin position="553"/>
        <end position="562"/>
    </location>
</feature>
<evidence type="ECO:0000313" key="2">
    <source>
        <dbReference type="EMBL" id="KAF4126547.1"/>
    </source>
</evidence>